<feature type="region of interest" description="Disordered" evidence="1">
    <location>
        <begin position="116"/>
        <end position="147"/>
    </location>
</feature>
<evidence type="ECO:0000256" key="1">
    <source>
        <dbReference type="SAM" id="MobiDB-lite"/>
    </source>
</evidence>
<dbReference type="AlphaFoldDB" id="A0A6J3L9H5"/>
<dbReference type="KEGG" id="bvk:117240128"/>
<sequence length="147" mass="16852">MTQVLTGHGVFGEFLKKIGWEATDICHHCGEGRDTAQHTLELCPAWELPRYTLRHAIGEILTPSAIVEAIMRGAQEYEAVRLFCERVMLAKERAERERKKNSHSCRIRRWRRMAVRRPRAAPPSPHLTTTRRSDSARGNDLPLTPTQ</sequence>
<protein>
    <submittedName>
        <fullName evidence="3">Uncharacterized protein LOC117240128</fullName>
    </submittedName>
</protein>
<organism evidence="2 3">
    <name type="scientific">Bombus vosnesenskii</name>
    <dbReference type="NCBI Taxonomy" id="207650"/>
    <lineage>
        <taxon>Eukaryota</taxon>
        <taxon>Metazoa</taxon>
        <taxon>Ecdysozoa</taxon>
        <taxon>Arthropoda</taxon>
        <taxon>Hexapoda</taxon>
        <taxon>Insecta</taxon>
        <taxon>Pterygota</taxon>
        <taxon>Neoptera</taxon>
        <taxon>Endopterygota</taxon>
        <taxon>Hymenoptera</taxon>
        <taxon>Apocrita</taxon>
        <taxon>Aculeata</taxon>
        <taxon>Apoidea</taxon>
        <taxon>Anthophila</taxon>
        <taxon>Apidae</taxon>
        <taxon>Bombus</taxon>
        <taxon>Pyrobombus</taxon>
    </lineage>
</organism>
<evidence type="ECO:0000313" key="2">
    <source>
        <dbReference type="Proteomes" id="UP000504631"/>
    </source>
</evidence>
<evidence type="ECO:0000313" key="3">
    <source>
        <dbReference type="RefSeq" id="XP_033361895.1"/>
    </source>
</evidence>
<name>A0A6J3L9H5_9HYME</name>
<accession>A0A6J3L9H5</accession>
<dbReference type="GeneID" id="117240128"/>
<dbReference type="RefSeq" id="XP_033361895.1">
    <property type="nucleotide sequence ID" value="XM_033506004.1"/>
</dbReference>
<dbReference type="Proteomes" id="UP000504631">
    <property type="component" value="Unplaced"/>
</dbReference>
<gene>
    <name evidence="3" type="primary">LOC117240128</name>
</gene>
<proteinExistence type="predicted"/>
<reference evidence="3" key="1">
    <citation type="submission" date="2025-08" db="UniProtKB">
        <authorList>
            <consortium name="RefSeq"/>
        </authorList>
    </citation>
    <scope>IDENTIFICATION</scope>
    <source>
        <tissue evidence="3">Muscle</tissue>
    </source>
</reference>
<keyword evidence="2" id="KW-1185">Reference proteome</keyword>